<name>A0A8T2QW74_CERRI</name>
<dbReference type="PANTHER" id="PTHR47642:SF5">
    <property type="entry name" value="ATP-DEPENDENT DNA HELICASE"/>
    <property type="match status" value="1"/>
</dbReference>
<dbReference type="Proteomes" id="UP000825935">
    <property type="component" value="Chromosome 31"/>
</dbReference>
<evidence type="ECO:0000256" key="4">
    <source>
        <dbReference type="ARBA" id="ARBA00022801"/>
    </source>
</evidence>
<dbReference type="EC" id="5.6.2.3" evidence="10"/>
<keyword evidence="6 10" id="KW-0067">ATP-binding</keyword>
<dbReference type="PANTHER" id="PTHR47642">
    <property type="entry name" value="ATP-DEPENDENT DNA HELICASE"/>
    <property type="match status" value="1"/>
</dbReference>
<dbReference type="GO" id="GO:0006281">
    <property type="term" value="P:DNA repair"/>
    <property type="evidence" value="ECO:0007669"/>
    <property type="project" value="UniProtKB-KW"/>
</dbReference>
<dbReference type="InterPro" id="IPR010285">
    <property type="entry name" value="DNA_helicase_pif1-like_DEAD"/>
</dbReference>
<evidence type="ECO:0000259" key="12">
    <source>
        <dbReference type="Pfam" id="PF21530"/>
    </source>
</evidence>
<keyword evidence="1" id="KW-0934">Plastid</keyword>
<dbReference type="InterPro" id="IPR027417">
    <property type="entry name" value="P-loop_NTPase"/>
</dbReference>
<keyword evidence="14" id="KW-1185">Reference proteome</keyword>
<dbReference type="OrthoDB" id="272985at2759"/>
<keyword evidence="7" id="KW-0238">DNA-binding</keyword>
<reference evidence="13" key="1">
    <citation type="submission" date="2021-08" db="EMBL/GenBank/DDBJ databases">
        <title>WGS assembly of Ceratopteris richardii.</title>
        <authorList>
            <person name="Marchant D.B."/>
            <person name="Chen G."/>
            <person name="Jenkins J."/>
            <person name="Shu S."/>
            <person name="Leebens-Mack J."/>
            <person name="Grimwood J."/>
            <person name="Schmutz J."/>
            <person name="Soltis P."/>
            <person name="Soltis D."/>
            <person name="Chen Z.-H."/>
        </authorList>
    </citation>
    <scope>NUCLEOTIDE SEQUENCE</scope>
    <source>
        <strain evidence="13">Whitten #5841</strain>
        <tissue evidence="13">Leaf</tissue>
    </source>
</reference>
<sequence length="715" mass="80443">MPKFCRFAWRTCRRFYAKELFGLGREAVAEQSWVHRSFVFDIDLISHSGGIDWASLKRDYCTGSPSCGHEEVTNVQLETTGESACSISSMKSPEYIHDLFEECGDKLPEKKTKDSSESAFVYWKKTNTTCISSPRVIETTASSEAIKVSVFERNVEVTMPQVELEFSHEGRCNSYVQDDSLINTVREGSTRAVYPSSYAERVPADSKMQESSDCIEDISKAERISSSNVFLCLDDDTFANVGHPLIQSDDELCKNGFSHEQSDTSFKFSRQQMEVLDAIASGKSVFITGSAGTGKSFFLMYIIRILKKLYNGTGVHVTASTGLAACALKGVTLHSFAGIGLGFGNPDDLVTKIFSSKEVTRRWREAIVLVIDEISMIDGDFFDNLECVARKVRCSTECFGGIQLIVAGDFFQLPPIKSCVTPKYFAFQSDCWRQCFHMQVELQHVFRQHDSAFVKMLNEIRKGLQTPETLEKLNMCHRDLPDDETGVTLTKLYPLRVDVRQMNLQALQALQATILTFRAVDFVRNPKYKHMLLFMRMEKELQLCVGAQVMLVKNLDIKCGLVNGAKGVVIGFQSKFDDTICRGSKFVECVAHRLSSTRYWPIVRFRCGTRVIGPIVEYIEIGKVKAVTRVQIPLILCWALSVHKCQGMTMSKVQINLSKAFGYGMAYVALSRVKDLEGLQLIGFDPSLIEAHPDVSDFYDQLTQESMFTKEETLD</sequence>
<evidence type="ECO:0000259" key="11">
    <source>
        <dbReference type="Pfam" id="PF05970"/>
    </source>
</evidence>
<dbReference type="SUPFAM" id="SSF52540">
    <property type="entry name" value="P-loop containing nucleoside triphosphate hydrolases"/>
    <property type="match status" value="2"/>
</dbReference>
<dbReference type="AlphaFoldDB" id="A0A8T2QW74"/>
<dbReference type="GO" id="GO:0006310">
    <property type="term" value="P:DNA recombination"/>
    <property type="evidence" value="ECO:0007669"/>
    <property type="project" value="UniProtKB-KW"/>
</dbReference>
<keyword evidence="10" id="KW-0233">DNA recombination</keyword>
<evidence type="ECO:0000313" key="13">
    <source>
        <dbReference type="EMBL" id="KAH7288289.1"/>
    </source>
</evidence>
<evidence type="ECO:0000256" key="7">
    <source>
        <dbReference type="ARBA" id="ARBA00023125"/>
    </source>
</evidence>
<dbReference type="GO" id="GO:0005524">
    <property type="term" value="F:ATP binding"/>
    <property type="evidence" value="ECO:0007669"/>
    <property type="project" value="UniProtKB-KW"/>
</dbReference>
<keyword evidence="8 10" id="KW-0234">DNA repair</keyword>
<keyword evidence="9" id="KW-0413">Isomerase</keyword>
<dbReference type="Gene3D" id="3.40.50.300">
    <property type="entry name" value="P-loop containing nucleotide triphosphate hydrolases"/>
    <property type="match status" value="1"/>
</dbReference>
<organism evidence="13 14">
    <name type="scientific">Ceratopteris richardii</name>
    <name type="common">Triangle waterfern</name>
    <dbReference type="NCBI Taxonomy" id="49495"/>
    <lineage>
        <taxon>Eukaryota</taxon>
        <taxon>Viridiplantae</taxon>
        <taxon>Streptophyta</taxon>
        <taxon>Embryophyta</taxon>
        <taxon>Tracheophyta</taxon>
        <taxon>Polypodiopsida</taxon>
        <taxon>Polypodiidae</taxon>
        <taxon>Polypodiales</taxon>
        <taxon>Pteridineae</taxon>
        <taxon>Pteridaceae</taxon>
        <taxon>Parkerioideae</taxon>
        <taxon>Ceratopteris</taxon>
    </lineage>
</organism>
<dbReference type="InterPro" id="IPR049163">
    <property type="entry name" value="Pif1-like_2B_dom"/>
</dbReference>
<feature type="domain" description="DNA helicase Pif1-like 2B" evidence="12">
    <location>
        <begin position="538"/>
        <end position="572"/>
    </location>
</feature>
<comment type="similarity">
    <text evidence="10">Belongs to the helicase family.</text>
</comment>
<evidence type="ECO:0000256" key="10">
    <source>
        <dbReference type="RuleBase" id="RU363044"/>
    </source>
</evidence>
<proteinExistence type="inferred from homology"/>
<keyword evidence="1" id="KW-0150">Chloroplast</keyword>
<evidence type="ECO:0000313" key="14">
    <source>
        <dbReference type="Proteomes" id="UP000825935"/>
    </source>
</evidence>
<evidence type="ECO:0000256" key="9">
    <source>
        <dbReference type="ARBA" id="ARBA00023235"/>
    </source>
</evidence>
<dbReference type="CDD" id="cd18809">
    <property type="entry name" value="SF1_C_RecD"/>
    <property type="match status" value="1"/>
</dbReference>
<evidence type="ECO:0000256" key="8">
    <source>
        <dbReference type="ARBA" id="ARBA00023204"/>
    </source>
</evidence>
<gene>
    <name evidence="13" type="ORF">KP509_31G020600</name>
</gene>
<evidence type="ECO:0000256" key="2">
    <source>
        <dbReference type="ARBA" id="ARBA00022741"/>
    </source>
</evidence>
<comment type="catalytic activity">
    <reaction evidence="10">
        <text>ATP + H2O = ADP + phosphate + H(+)</text>
        <dbReference type="Rhea" id="RHEA:13065"/>
        <dbReference type="ChEBI" id="CHEBI:15377"/>
        <dbReference type="ChEBI" id="CHEBI:15378"/>
        <dbReference type="ChEBI" id="CHEBI:30616"/>
        <dbReference type="ChEBI" id="CHEBI:43474"/>
        <dbReference type="ChEBI" id="CHEBI:456216"/>
        <dbReference type="EC" id="5.6.2.3"/>
    </reaction>
</comment>
<keyword evidence="2 10" id="KW-0547">Nucleotide-binding</keyword>
<dbReference type="Pfam" id="PF05970">
    <property type="entry name" value="PIF1"/>
    <property type="match status" value="1"/>
</dbReference>
<comment type="caution">
    <text evidence="13">The sequence shown here is derived from an EMBL/GenBank/DDBJ whole genome shotgun (WGS) entry which is preliminary data.</text>
</comment>
<keyword evidence="4 10" id="KW-0378">Hydrolase</keyword>
<accession>A0A8T2QW74</accession>
<protein>
    <recommendedName>
        <fullName evidence="10">ATP-dependent DNA helicase</fullName>
        <ecNumber evidence="10">5.6.2.3</ecNumber>
    </recommendedName>
</protein>
<dbReference type="GO" id="GO:0016787">
    <property type="term" value="F:hydrolase activity"/>
    <property type="evidence" value="ECO:0007669"/>
    <property type="project" value="UniProtKB-KW"/>
</dbReference>
<dbReference type="GO" id="GO:0000723">
    <property type="term" value="P:telomere maintenance"/>
    <property type="evidence" value="ECO:0007669"/>
    <property type="project" value="InterPro"/>
</dbReference>
<keyword evidence="5 10" id="KW-0347">Helicase</keyword>
<dbReference type="Pfam" id="PF21530">
    <property type="entry name" value="Pif1_2B_dom"/>
    <property type="match status" value="1"/>
</dbReference>
<dbReference type="CDD" id="cd18037">
    <property type="entry name" value="DEXSc_Pif1_like"/>
    <property type="match status" value="1"/>
</dbReference>
<evidence type="ECO:0000256" key="1">
    <source>
        <dbReference type="ARBA" id="ARBA00022528"/>
    </source>
</evidence>
<keyword evidence="3 10" id="KW-0227">DNA damage</keyword>
<dbReference type="EMBL" id="CM035436">
    <property type="protein sequence ID" value="KAH7288289.1"/>
    <property type="molecule type" value="Genomic_DNA"/>
</dbReference>
<evidence type="ECO:0000256" key="3">
    <source>
        <dbReference type="ARBA" id="ARBA00022763"/>
    </source>
</evidence>
<feature type="domain" description="DNA helicase Pif1-like DEAD-box helicase" evidence="11">
    <location>
        <begin position="269"/>
        <end position="463"/>
    </location>
</feature>
<evidence type="ECO:0000256" key="5">
    <source>
        <dbReference type="ARBA" id="ARBA00022806"/>
    </source>
</evidence>
<comment type="cofactor">
    <cofactor evidence="10">
        <name>Mg(2+)</name>
        <dbReference type="ChEBI" id="CHEBI:18420"/>
    </cofactor>
</comment>
<dbReference type="InterPro" id="IPR051055">
    <property type="entry name" value="PIF1_helicase"/>
</dbReference>
<evidence type="ECO:0000256" key="6">
    <source>
        <dbReference type="ARBA" id="ARBA00022840"/>
    </source>
</evidence>
<dbReference type="GO" id="GO:0043139">
    <property type="term" value="F:5'-3' DNA helicase activity"/>
    <property type="evidence" value="ECO:0007669"/>
    <property type="project" value="UniProtKB-EC"/>
</dbReference>